<name>A0ABQ6MH34_9STRA</name>
<keyword evidence="3 5" id="KW-0479">Metal-binding</keyword>
<dbReference type="Proteomes" id="UP001165060">
    <property type="component" value="Unassembled WGS sequence"/>
</dbReference>
<gene>
    <name evidence="7" type="ORF">TeGR_g2787</name>
</gene>
<keyword evidence="4 5" id="KW-0862">Zinc</keyword>
<proteinExistence type="predicted"/>
<feature type="domain" description="Hcy-binding" evidence="6">
    <location>
        <begin position="1"/>
        <end position="309"/>
    </location>
</feature>
<dbReference type="InterPro" id="IPR051486">
    <property type="entry name" value="Hcy_S-methyltransferase"/>
</dbReference>
<feature type="binding site" evidence="5">
    <location>
        <position position="294"/>
    </location>
    <ligand>
        <name>Zn(2+)</name>
        <dbReference type="ChEBI" id="CHEBI:29105"/>
    </ligand>
</feature>
<keyword evidence="1 5" id="KW-0489">Methyltransferase</keyword>
<keyword evidence="8" id="KW-1185">Reference proteome</keyword>
<comment type="cofactor">
    <cofactor evidence="5">
        <name>Zn(2+)</name>
        <dbReference type="ChEBI" id="CHEBI:29105"/>
    </cofactor>
</comment>
<dbReference type="PANTHER" id="PTHR46015:SF1">
    <property type="entry name" value="HOMOCYSTEINE S-METHYLTRANSFERASE-LIKE ISOFORM 1"/>
    <property type="match status" value="1"/>
</dbReference>
<protein>
    <recommendedName>
        <fullName evidence="6">Hcy-binding domain-containing protein</fullName>
    </recommendedName>
</protein>
<sequence length="310" mass="32089">MSTYILDGGLSTQLEAQGVDLSLHPTLWTAGLLSSSAGRAQLSRAHQAYVAAGCDVILSASYQTSPSLDPVSAGFSLSLALAARDAAGGGGPKALPGPRAFASLGPWGATQADGSEYTGKYPAEATEEFLLSFHRERLALLLGSCALPPDGLAFETVPSLPELSAILQLLAGDPLAAWVTFSSPDGAHLCDGTPFSAAFALCAASFAADEERYLGLNCVHPSCVAPFLDVLLPLARAAPGAIRGVAVYPNNGGTWNAGARKWEDAEEGEGFGALAREWRDRVLAEGLDFVVGGCCSTDAAHIRRLKQSLS</sequence>
<evidence type="ECO:0000259" key="6">
    <source>
        <dbReference type="PROSITE" id="PS50970"/>
    </source>
</evidence>
<dbReference type="Gene3D" id="3.20.20.330">
    <property type="entry name" value="Homocysteine-binding-like domain"/>
    <property type="match status" value="1"/>
</dbReference>
<evidence type="ECO:0000256" key="3">
    <source>
        <dbReference type="ARBA" id="ARBA00022723"/>
    </source>
</evidence>
<dbReference type="EMBL" id="BRYB01004110">
    <property type="protein sequence ID" value="GMI25813.1"/>
    <property type="molecule type" value="Genomic_DNA"/>
</dbReference>
<dbReference type="InterPro" id="IPR003726">
    <property type="entry name" value="HCY_dom"/>
</dbReference>
<evidence type="ECO:0000256" key="5">
    <source>
        <dbReference type="PROSITE-ProRule" id="PRU00333"/>
    </source>
</evidence>
<dbReference type="PANTHER" id="PTHR46015">
    <property type="entry name" value="ZGC:172121"/>
    <property type="match status" value="1"/>
</dbReference>
<keyword evidence="2 5" id="KW-0808">Transferase</keyword>
<organism evidence="7 8">
    <name type="scientific">Tetraparma gracilis</name>
    <dbReference type="NCBI Taxonomy" id="2962635"/>
    <lineage>
        <taxon>Eukaryota</taxon>
        <taxon>Sar</taxon>
        <taxon>Stramenopiles</taxon>
        <taxon>Ochrophyta</taxon>
        <taxon>Bolidophyceae</taxon>
        <taxon>Parmales</taxon>
        <taxon>Triparmaceae</taxon>
        <taxon>Tetraparma</taxon>
    </lineage>
</organism>
<dbReference type="Pfam" id="PF02574">
    <property type="entry name" value="S-methyl_trans"/>
    <property type="match status" value="1"/>
</dbReference>
<dbReference type="SUPFAM" id="SSF82282">
    <property type="entry name" value="Homocysteine S-methyltransferase"/>
    <property type="match status" value="1"/>
</dbReference>
<evidence type="ECO:0000256" key="4">
    <source>
        <dbReference type="ARBA" id="ARBA00022833"/>
    </source>
</evidence>
<comment type="caution">
    <text evidence="7">The sequence shown here is derived from an EMBL/GenBank/DDBJ whole genome shotgun (WGS) entry which is preliminary data.</text>
</comment>
<accession>A0ABQ6MH34</accession>
<reference evidence="7 8" key="1">
    <citation type="journal article" date="2023" name="Commun. Biol.">
        <title>Genome analysis of Parmales, the sister group of diatoms, reveals the evolutionary specialization of diatoms from phago-mixotrophs to photoautotrophs.</title>
        <authorList>
            <person name="Ban H."/>
            <person name="Sato S."/>
            <person name="Yoshikawa S."/>
            <person name="Yamada K."/>
            <person name="Nakamura Y."/>
            <person name="Ichinomiya M."/>
            <person name="Sato N."/>
            <person name="Blanc-Mathieu R."/>
            <person name="Endo H."/>
            <person name="Kuwata A."/>
            <person name="Ogata H."/>
        </authorList>
    </citation>
    <scope>NUCLEOTIDE SEQUENCE [LARGE SCALE GENOMIC DNA]</scope>
</reference>
<evidence type="ECO:0000313" key="8">
    <source>
        <dbReference type="Proteomes" id="UP001165060"/>
    </source>
</evidence>
<feature type="binding site" evidence="5">
    <location>
        <position position="218"/>
    </location>
    <ligand>
        <name>Zn(2+)</name>
        <dbReference type="ChEBI" id="CHEBI:29105"/>
    </ligand>
</feature>
<dbReference type="InterPro" id="IPR036589">
    <property type="entry name" value="HCY_dom_sf"/>
</dbReference>
<dbReference type="PROSITE" id="PS50970">
    <property type="entry name" value="HCY"/>
    <property type="match status" value="1"/>
</dbReference>
<evidence type="ECO:0000256" key="1">
    <source>
        <dbReference type="ARBA" id="ARBA00022603"/>
    </source>
</evidence>
<evidence type="ECO:0000313" key="7">
    <source>
        <dbReference type="EMBL" id="GMI25813.1"/>
    </source>
</evidence>
<evidence type="ECO:0000256" key="2">
    <source>
        <dbReference type="ARBA" id="ARBA00022679"/>
    </source>
</evidence>
<feature type="binding site" evidence="5">
    <location>
        <position position="295"/>
    </location>
    <ligand>
        <name>Zn(2+)</name>
        <dbReference type="ChEBI" id="CHEBI:29105"/>
    </ligand>
</feature>